<proteinExistence type="predicted"/>
<dbReference type="GO" id="GO:0007283">
    <property type="term" value="P:spermatogenesis"/>
    <property type="evidence" value="ECO:0007669"/>
    <property type="project" value="InterPro"/>
</dbReference>
<accession>A0A7J7KDF0</accession>
<organism evidence="1 2">
    <name type="scientific">Bugula neritina</name>
    <name type="common">Brown bryozoan</name>
    <name type="synonym">Sertularia neritina</name>
    <dbReference type="NCBI Taxonomy" id="10212"/>
    <lineage>
        <taxon>Eukaryota</taxon>
        <taxon>Metazoa</taxon>
        <taxon>Spiralia</taxon>
        <taxon>Lophotrochozoa</taxon>
        <taxon>Bryozoa</taxon>
        <taxon>Gymnolaemata</taxon>
        <taxon>Cheilostomatida</taxon>
        <taxon>Flustrina</taxon>
        <taxon>Buguloidea</taxon>
        <taxon>Bugulidae</taxon>
        <taxon>Bugula</taxon>
    </lineage>
</organism>
<dbReference type="AlphaFoldDB" id="A0A7J7KDF0"/>
<dbReference type="GO" id="GO:0051308">
    <property type="term" value="P:male meiosis chromosome separation"/>
    <property type="evidence" value="ECO:0007669"/>
    <property type="project" value="TreeGrafter"/>
</dbReference>
<evidence type="ECO:0000313" key="2">
    <source>
        <dbReference type="Proteomes" id="UP000593567"/>
    </source>
</evidence>
<dbReference type="OrthoDB" id="6283957at2759"/>
<comment type="caution">
    <text evidence="1">The sequence shown here is derived from an EMBL/GenBank/DDBJ whole genome shotgun (WGS) entry which is preliminary data.</text>
</comment>
<evidence type="ECO:0000313" key="1">
    <source>
        <dbReference type="EMBL" id="KAF6035648.1"/>
    </source>
</evidence>
<dbReference type="InterPro" id="IPR033587">
    <property type="entry name" value="M1AP"/>
</dbReference>
<dbReference type="GO" id="GO:0007127">
    <property type="term" value="P:meiosis I"/>
    <property type="evidence" value="ECO:0007669"/>
    <property type="project" value="InterPro"/>
</dbReference>
<reference evidence="1" key="1">
    <citation type="submission" date="2020-06" db="EMBL/GenBank/DDBJ databases">
        <title>Draft genome of Bugula neritina, a colonial animal packing powerful symbionts and potential medicines.</title>
        <authorList>
            <person name="Rayko M."/>
        </authorList>
    </citation>
    <scope>NUCLEOTIDE SEQUENCE [LARGE SCALE GENOMIC DNA]</scope>
    <source>
        <strain evidence="1">Kwan_BN1</strain>
    </source>
</reference>
<protein>
    <submittedName>
        <fullName evidence="1">Uncharacterized protein</fullName>
    </submittedName>
</protein>
<sequence length="137" mass="15365">MKPPHLLSKSDSVLKYLAPVFTLTVLHRISYTKELVPYLYGTPMVLEATQCWKIDWDELEVNKSHVSALHSTLQQQNLASYASCSSAVLMMTQCHSLLLYIPNYTLSAHPSRVLQRAAALSDLFSCQTGSCVNYQGR</sequence>
<dbReference type="EMBL" id="VXIV02000849">
    <property type="protein sequence ID" value="KAF6035648.1"/>
    <property type="molecule type" value="Genomic_DNA"/>
</dbReference>
<keyword evidence="2" id="KW-1185">Reference proteome</keyword>
<dbReference type="PANTHER" id="PTHR28642:SF1">
    <property type="entry name" value="MEIOSIS 1 ARREST PROTEIN"/>
    <property type="match status" value="1"/>
</dbReference>
<name>A0A7J7KDF0_BUGNE</name>
<gene>
    <name evidence="1" type="ORF">EB796_006043</name>
</gene>
<dbReference type="PANTHER" id="PTHR28642">
    <property type="entry name" value="MEIOSIS 1 ARREST PROTEIN"/>
    <property type="match status" value="1"/>
</dbReference>
<dbReference type="Proteomes" id="UP000593567">
    <property type="component" value="Unassembled WGS sequence"/>
</dbReference>